<gene>
    <name evidence="2" type="ORF">ANN_18686</name>
</gene>
<evidence type="ECO:0000313" key="2">
    <source>
        <dbReference type="EMBL" id="KAJ4436059.1"/>
    </source>
</evidence>
<dbReference type="InterPro" id="IPR025750">
    <property type="entry name" value="DPF1-3_N"/>
</dbReference>
<evidence type="ECO:0000313" key="3">
    <source>
        <dbReference type="Proteomes" id="UP001148838"/>
    </source>
</evidence>
<organism evidence="2 3">
    <name type="scientific">Periplaneta americana</name>
    <name type="common">American cockroach</name>
    <name type="synonym">Blatta americana</name>
    <dbReference type="NCBI Taxonomy" id="6978"/>
    <lineage>
        <taxon>Eukaryota</taxon>
        <taxon>Metazoa</taxon>
        <taxon>Ecdysozoa</taxon>
        <taxon>Arthropoda</taxon>
        <taxon>Hexapoda</taxon>
        <taxon>Insecta</taxon>
        <taxon>Pterygota</taxon>
        <taxon>Neoptera</taxon>
        <taxon>Polyneoptera</taxon>
        <taxon>Dictyoptera</taxon>
        <taxon>Blattodea</taxon>
        <taxon>Blattoidea</taxon>
        <taxon>Blattidae</taxon>
        <taxon>Blattinae</taxon>
        <taxon>Periplaneta</taxon>
    </lineage>
</organism>
<dbReference type="Proteomes" id="UP001148838">
    <property type="component" value="Unassembled WGS sequence"/>
</dbReference>
<keyword evidence="3" id="KW-1185">Reference proteome</keyword>
<comment type="caution">
    <text evidence="2">The sequence shown here is derived from an EMBL/GenBank/DDBJ whole genome shotgun (WGS) entry which is preliminary data.</text>
</comment>
<dbReference type="EMBL" id="JAJSOF020000023">
    <property type="protein sequence ID" value="KAJ4436059.1"/>
    <property type="molecule type" value="Genomic_DNA"/>
</dbReference>
<accession>A0ABQ8SPF9</accession>
<sequence>MSPESNTESYPAFAHIGFRKTPENTPPSFLNDSSYREAIENSANYNTRLCIERRLRMPFLDSQTDKTGIFSRLTQDKTLKFKGETRVGGKLSKTVLEFINRRKNSAETEDMFDDSDDLLLSVLLREINCDMLNQWDYETYATIDDDQLQPKCKLKTKL</sequence>
<proteinExistence type="predicted"/>
<feature type="domain" description="DPF1-3 N-terminal" evidence="1">
    <location>
        <begin position="31"/>
        <end position="80"/>
    </location>
</feature>
<name>A0ABQ8SPF9_PERAM</name>
<reference evidence="2 3" key="1">
    <citation type="journal article" date="2022" name="Allergy">
        <title>Genome assembly and annotation of Periplaneta americana reveal a comprehensive cockroach allergen profile.</title>
        <authorList>
            <person name="Wang L."/>
            <person name="Xiong Q."/>
            <person name="Saelim N."/>
            <person name="Wang L."/>
            <person name="Nong W."/>
            <person name="Wan A.T."/>
            <person name="Shi M."/>
            <person name="Liu X."/>
            <person name="Cao Q."/>
            <person name="Hui J.H.L."/>
            <person name="Sookrung N."/>
            <person name="Leung T.F."/>
            <person name="Tungtrongchitr A."/>
            <person name="Tsui S.K.W."/>
        </authorList>
    </citation>
    <scope>NUCLEOTIDE SEQUENCE [LARGE SCALE GENOMIC DNA]</scope>
    <source>
        <strain evidence="2">PWHHKU_190912</strain>
    </source>
</reference>
<evidence type="ECO:0000259" key="1">
    <source>
        <dbReference type="Pfam" id="PF14051"/>
    </source>
</evidence>
<dbReference type="Pfam" id="PF14051">
    <property type="entry name" value="DPF1-3_N"/>
    <property type="match status" value="1"/>
</dbReference>
<protein>
    <recommendedName>
        <fullName evidence="1">DPF1-3 N-terminal domain-containing protein</fullName>
    </recommendedName>
</protein>